<keyword evidence="5 7" id="KW-1133">Transmembrane helix</keyword>
<dbReference type="PANTHER" id="PTHR42709:SF6">
    <property type="entry name" value="UNDECAPRENYL PHOSPHATE TRANSPORTER A"/>
    <property type="match status" value="1"/>
</dbReference>
<evidence type="ECO:0000259" key="8">
    <source>
        <dbReference type="Pfam" id="PF09335"/>
    </source>
</evidence>
<feature type="domain" description="VTT" evidence="8">
    <location>
        <begin position="46"/>
        <end position="173"/>
    </location>
</feature>
<feature type="transmembrane region" description="Helical" evidence="7">
    <location>
        <begin position="188"/>
        <end position="207"/>
    </location>
</feature>
<proteinExistence type="inferred from homology"/>
<evidence type="ECO:0000256" key="2">
    <source>
        <dbReference type="ARBA" id="ARBA00010792"/>
    </source>
</evidence>
<keyword evidence="6 7" id="KW-0472">Membrane</keyword>
<dbReference type="OrthoDB" id="9813426at2"/>
<dbReference type="AlphaFoldDB" id="A0A1G6U735"/>
<dbReference type="PANTHER" id="PTHR42709">
    <property type="entry name" value="ALKALINE PHOSPHATASE LIKE PROTEIN"/>
    <property type="match status" value="1"/>
</dbReference>
<keyword evidence="10" id="KW-1185">Reference proteome</keyword>
<sequence length="231" mass="24735">MTHFLLAEGTAEPVGGLAGWAVEVMDSLGGPGAAIVVGADNLFPPIPSELVLPLAGFSASRGTFSIVEALAWTTAGSVVGAIIVYLLGAWLGRERTRALIARIPLMKVSDFDRSEAWFAKYGTKAVFLGRMVPLFRSVISLPAGVERMHVGKFLLLTTLGSLIWNTIFVSAGYALGANWHLVSDYADIFQKIVIVAVAVAVALFVVVRLRNRGRRGVDPEATQVIPAHRRP</sequence>
<dbReference type="GO" id="GO:0005886">
    <property type="term" value="C:plasma membrane"/>
    <property type="evidence" value="ECO:0007669"/>
    <property type="project" value="UniProtKB-SubCell"/>
</dbReference>
<feature type="transmembrane region" description="Helical" evidence="7">
    <location>
        <begin position="153"/>
        <end position="176"/>
    </location>
</feature>
<reference evidence="10" key="1">
    <citation type="submission" date="2016-10" db="EMBL/GenBank/DDBJ databases">
        <authorList>
            <person name="Varghese N."/>
            <person name="Submissions S."/>
        </authorList>
    </citation>
    <scope>NUCLEOTIDE SEQUENCE [LARGE SCALE GENOMIC DNA]</scope>
    <source>
        <strain evidence="10">IBRC-M 10403</strain>
    </source>
</reference>
<dbReference type="RefSeq" id="WP_091453407.1">
    <property type="nucleotide sequence ID" value="NZ_FMZZ01000010.1"/>
</dbReference>
<keyword evidence="3" id="KW-1003">Cell membrane</keyword>
<evidence type="ECO:0000256" key="6">
    <source>
        <dbReference type="ARBA" id="ARBA00023136"/>
    </source>
</evidence>
<evidence type="ECO:0000256" key="5">
    <source>
        <dbReference type="ARBA" id="ARBA00022989"/>
    </source>
</evidence>
<dbReference type="STRING" id="1271860.SAMN05216174_110108"/>
<evidence type="ECO:0000256" key="7">
    <source>
        <dbReference type="SAM" id="Phobius"/>
    </source>
</evidence>
<feature type="transmembrane region" description="Helical" evidence="7">
    <location>
        <begin position="69"/>
        <end position="92"/>
    </location>
</feature>
<dbReference type="InterPro" id="IPR032816">
    <property type="entry name" value="VTT_dom"/>
</dbReference>
<dbReference type="InterPro" id="IPR051311">
    <property type="entry name" value="DedA_domain"/>
</dbReference>
<evidence type="ECO:0000256" key="4">
    <source>
        <dbReference type="ARBA" id="ARBA00022692"/>
    </source>
</evidence>
<comment type="subcellular location">
    <subcellularLocation>
        <location evidence="1">Cell membrane</location>
        <topology evidence="1">Multi-pass membrane protein</topology>
    </subcellularLocation>
</comment>
<comment type="similarity">
    <text evidence="2">Belongs to the DedA family.</text>
</comment>
<evidence type="ECO:0000313" key="9">
    <source>
        <dbReference type="EMBL" id="SDD36365.1"/>
    </source>
</evidence>
<accession>A0A1G6U735</accession>
<organism evidence="9 10">
    <name type="scientific">Actinokineospora iranica</name>
    <dbReference type="NCBI Taxonomy" id="1271860"/>
    <lineage>
        <taxon>Bacteria</taxon>
        <taxon>Bacillati</taxon>
        <taxon>Actinomycetota</taxon>
        <taxon>Actinomycetes</taxon>
        <taxon>Pseudonocardiales</taxon>
        <taxon>Pseudonocardiaceae</taxon>
        <taxon>Actinokineospora</taxon>
    </lineage>
</organism>
<evidence type="ECO:0000313" key="10">
    <source>
        <dbReference type="Proteomes" id="UP000199501"/>
    </source>
</evidence>
<gene>
    <name evidence="9" type="ORF">SAMN05216174_110108</name>
</gene>
<keyword evidence="4 7" id="KW-0812">Transmembrane</keyword>
<dbReference type="Proteomes" id="UP000199501">
    <property type="component" value="Unassembled WGS sequence"/>
</dbReference>
<dbReference type="Pfam" id="PF09335">
    <property type="entry name" value="VTT_dom"/>
    <property type="match status" value="1"/>
</dbReference>
<evidence type="ECO:0000256" key="3">
    <source>
        <dbReference type="ARBA" id="ARBA00022475"/>
    </source>
</evidence>
<name>A0A1G6U735_9PSEU</name>
<dbReference type="EMBL" id="FMZZ01000010">
    <property type="protein sequence ID" value="SDD36365.1"/>
    <property type="molecule type" value="Genomic_DNA"/>
</dbReference>
<protein>
    <submittedName>
        <fullName evidence="9">Membrane protein DedA, SNARE-associated domain</fullName>
    </submittedName>
</protein>
<evidence type="ECO:0000256" key="1">
    <source>
        <dbReference type="ARBA" id="ARBA00004651"/>
    </source>
</evidence>